<dbReference type="RefSeq" id="WP_262993107.1">
    <property type="nucleotide sequence ID" value="NZ_JAOTJC010000006.1"/>
</dbReference>
<dbReference type="InterPro" id="IPR046865">
    <property type="entry name" value="FapA_b_solenoid"/>
</dbReference>
<dbReference type="PANTHER" id="PTHR38032">
    <property type="entry name" value="POLYMERASE-RELATED"/>
    <property type="match status" value="1"/>
</dbReference>
<keyword evidence="1" id="KW-0175">Coiled coil</keyword>
<feature type="domain" description="Flagellar Assembly Protein A N-terminal region" evidence="2">
    <location>
        <begin position="84"/>
        <end position="260"/>
    </location>
</feature>
<dbReference type="Proteomes" id="UP001209257">
    <property type="component" value="Unassembled WGS sequence"/>
</dbReference>
<proteinExistence type="predicted"/>
<dbReference type="InterPro" id="IPR005646">
    <property type="entry name" value="FapA"/>
</dbReference>
<dbReference type="Pfam" id="PF03961">
    <property type="entry name" value="FapA"/>
    <property type="match status" value="1"/>
</dbReference>
<dbReference type="Pfam" id="PF20250">
    <property type="entry name" value="FapA_N"/>
    <property type="match status" value="1"/>
</dbReference>
<accession>A0ABT2VKV5</accession>
<gene>
    <name evidence="3" type="ORF">OCL06_04900</name>
</gene>
<organism evidence="3 4">
    <name type="scientific">Alteromonas salexigens</name>
    <dbReference type="NCBI Taxonomy" id="2982530"/>
    <lineage>
        <taxon>Bacteria</taxon>
        <taxon>Pseudomonadati</taxon>
        <taxon>Pseudomonadota</taxon>
        <taxon>Gammaproteobacteria</taxon>
        <taxon>Alteromonadales</taxon>
        <taxon>Alteromonadaceae</taxon>
        <taxon>Alteromonas/Salinimonas group</taxon>
        <taxon>Alteromonas</taxon>
    </lineage>
</organism>
<name>A0ABT2VKV5_9ALTE</name>
<evidence type="ECO:0000256" key="1">
    <source>
        <dbReference type="SAM" id="Coils"/>
    </source>
</evidence>
<dbReference type="InterPro" id="IPR046866">
    <property type="entry name" value="FapA_N"/>
</dbReference>
<evidence type="ECO:0000259" key="2">
    <source>
        <dbReference type="Pfam" id="PF20250"/>
    </source>
</evidence>
<feature type="coiled-coil region" evidence="1">
    <location>
        <begin position="434"/>
        <end position="461"/>
    </location>
</feature>
<keyword evidence="4" id="KW-1185">Reference proteome</keyword>
<dbReference type="EMBL" id="JAOTJC010000006">
    <property type="protein sequence ID" value="MCU7553932.1"/>
    <property type="molecule type" value="Genomic_DNA"/>
</dbReference>
<evidence type="ECO:0000313" key="4">
    <source>
        <dbReference type="Proteomes" id="UP001209257"/>
    </source>
</evidence>
<comment type="caution">
    <text evidence="3">The sequence shown here is derived from an EMBL/GenBank/DDBJ whole genome shotgun (WGS) entry which is preliminary data.</text>
</comment>
<reference evidence="4" key="1">
    <citation type="submission" date="2023-07" db="EMBL/GenBank/DDBJ databases">
        <title>Study on multiphase classification of strain Alteromonas salexigens isolated from the Yellow Sea.</title>
        <authorList>
            <person name="Sun L."/>
        </authorList>
    </citation>
    <scope>NUCLEOTIDE SEQUENCE [LARGE SCALE GENOMIC DNA]</scope>
    <source>
        <strain evidence="4">ASW11-19</strain>
    </source>
</reference>
<protein>
    <submittedName>
        <fullName evidence="3">FapA family protein</fullName>
    </submittedName>
</protein>
<dbReference type="PANTHER" id="PTHR38032:SF1">
    <property type="entry name" value="RNA-BINDING PROTEIN KHPB N-TERMINAL DOMAIN-CONTAINING PROTEIN"/>
    <property type="match status" value="1"/>
</dbReference>
<evidence type="ECO:0000313" key="3">
    <source>
        <dbReference type="EMBL" id="MCU7553932.1"/>
    </source>
</evidence>
<sequence length="552" mass="60573">MNGVSVDFDNTKNYVELTLSPAEFDNEINAKALCSSLREGQYKSLYISESTVKAACDKANHFFKTQDGTQVTERIGERRNAEVEFRIPEDGMSASLVLTAPFGGKMPTAETILALANKNGIRRGVSIKRITALLEESAKGTPGNIVEREIARGLPPRDGKSSRFIPLVPNALERVLRPQSNDGKRVDMRNLGEVICVKANTEVLRRTPPTQGRNGFDVRGNGLEAKPGDWVEFKKGEGTVVSDHDENLLIAAIAGMPKYQELTMNIDDTYICSGVNVGTGHINYEGAVLVNGDVTEKMVIKATGDVTVNGFVESARIESGGDIIITEGGMGKVNETQTDYSCQLIAAGSVHVQHGQGLDIQCAGNITVGRQLAYSKLRCGGSVTVGQIDNPQGNLFACDVVSQAAVTAGTLGAVSGSTLKVDFSPGFNLIVERKDALDELLKQLRENNLRHQEKISIIQAKFVPKEMREKVQEAKELLKNESALLSWIEDKAKEMKTAKDSYQTEVKLVANKRLYPGVSVKLNNRTWRSEREYDRSRVKYDAHQWHFEPIVN</sequence>